<dbReference type="HOGENOM" id="CLU_000445_92_10_12"/>
<evidence type="ECO:0000313" key="5">
    <source>
        <dbReference type="Proteomes" id="UP000002318"/>
    </source>
</evidence>
<dbReference type="Proteomes" id="UP000002318">
    <property type="component" value="Chromosome"/>
</dbReference>
<dbReference type="PANTHER" id="PTHR45228">
    <property type="entry name" value="CYCLIC DI-GMP PHOSPHODIESTERASE TM_0186-RELATED"/>
    <property type="match status" value="1"/>
</dbReference>
<dbReference type="STRING" id="573413.Spirs_2936"/>
<dbReference type="PROSITE" id="PS51832">
    <property type="entry name" value="HD_GYP"/>
    <property type="match status" value="1"/>
</dbReference>
<sequence>MNNDEVLPHVLVVDDEAINRLLLVTALKKRGYLPEEAANGKDALEKVEQKPPDLILLDVMMPDLTGFGVCRSLKERKETADIPVILVTALHSREDIEEGIKAGADEFISKPVNINELMVRVRTLLKIRELNAHVASSGLLSSTGEGAAPDFSDSTELSCAEADHLIASVIEAHLAVGPEDYHRPHAVFVSLSAGSYECGGKLFFRTEGDIEEEDIDAELDIERMQSLGVWQEGMLMSNWQETSPSPEAYTRFFPEKLVEKLGTIRNFILYYVNDSQRILFLNFHRSLKLFDLTWYRHLGFYIYLLLLVFEKMGKKEDEYLNLVRELGKITEVKEGSEGKHKRIQKICALLCNRLDCSSGYTTTLLDAVQLYDVSKLMIDQSILSKDGPLSGTEWALVRKAPVLASWVFHELPRLSTAREIAANLYERYDGTGYPLGRKGREIPFAARLVRVADIYESLRSRRSFRRPFSHDEAIALLREGDDRLSPDHFDPEILRLFLSLEEEVQTIYGDIPKAT</sequence>
<dbReference type="Pfam" id="PF00072">
    <property type="entry name" value="Response_reg"/>
    <property type="match status" value="1"/>
</dbReference>
<dbReference type="eggNOG" id="COG3437">
    <property type="taxonomic scope" value="Bacteria"/>
</dbReference>
<dbReference type="Gene3D" id="1.10.3210.10">
    <property type="entry name" value="Hypothetical protein af1432"/>
    <property type="match status" value="1"/>
</dbReference>
<dbReference type="SUPFAM" id="SSF109604">
    <property type="entry name" value="HD-domain/PDEase-like"/>
    <property type="match status" value="1"/>
</dbReference>
<evidence type="ECO:0000259" key="3">
    <source>
        <dbReference type="PROSITE" id="PS51832"/>
    </source>
</evidence>
<dbReference type="InterPro" id="IPR037522">
    <property type="entry name" value="HD_GYP_dom"/>
</dbReference>
<dbReference type="Gene3D" id="3.40.50.2300">
    <property type="match status" value="1"/>
</dbReference>
<dbReference type="eggNOG" id="COG0745">
    <property type="taxonomic scope" value="Bacteria"/>
</dbReference>
<dbReference type="PANTHER" id="PTHR45228:SF8">
    <property type="entry name" value="TWO-COMPONENT RESPONSE REGULATOR-RELATED"/>
    <property type="match status" value="1"/>
</dbReference>
<evidence type="ECO:0000256" key="1">
    <source>
        <dbReference type="PROSITE-ProRule" id="PRU00169"/>
    </source>
</evidence>
<protein>
    <submittedName>
        <fullName evidence="4">Response regulator receiver protein</fullName>
    </submittedName>
</protein>
<dbReference type="CDD" id="cd00077">
    <property type="entry name" value="HDc"/>
    <property type="match status" value="1"/>
</dbReference>
<feature type="modified residue" description="4-aspartylphosphate" evidence="1">
    <location>
        <position position="58"/>
    </location>
</feature>
<dbReference type="KEGG" id="ssm:Spirs_2936"/>
<dbReference type="Pfam" id="PF13487">
    <property type="entry name" value="HD_5"/>
    <property type="match status" value="1"/>
</dbReference>
<proteinExistence type="predicted"/>
<dbReference type="InterPro" id="IPR003607">
    <property type="entry name" value="HD/PDEase_dom"/>
</dbReference>
<dbReference type="RefSeq" id="WP_013255498.1">
    <property type="nucleotide sequence ID" value="NC_014364.1"/>
</dbReference>
<dbReference type="GO" id="GO:0000160">
    <property type="term" value="P:phosphorelay signal transduction system"/>
    <property type="evidence" value="ECO:0007669"/>
    <property type="project" value="InterPro"/>
</dbReference>
<dbReference type="EMBL" id="CP002116">
    <property type="protein sequence ID" value="ADK82039.1"/>
    <property type="molecule type" value="Genomic_DNA"/>
</dbReference>
<gene>
    <name evidence="4" type="ordered locus">Spirs_2936</name>
</gene>
<dbReference type="InterPro" id="IPR052020">
    <property type="entry name" value="Cyclic_di-GMP/3'3'-cGAMP_PDE"/>
</dbReference>
<evidence type="ECO:0000259" key="2">
    <source>
        <dbReference type="PROSITE" id="PS50110"/>
    </source>
</evidence>
<dbReference type="InterPro" id="IPR011006">
    <property type="entry name" value="CheY-like_superfamily"/>
</dbReference>
<name>E1R3R8_SEDSS</name>
<dbReference type="AlphaFoldDB" id="E1R3R8"/>
<dbReference type="SUPFAM" id="SSF52172">
    <property type="entry name" value="CheY-like"/>
    <property type="match status" value="1"/>
</dbReference>
<accession>E1R3R8</accession>
<keyword evidence="5" id="KW-1185">Reference proteome</keyword>
<dbReference type="SMART" id="SM00448">
    <property type="entry name" value="REC"/>
    <property type="match status" value="1"/>
</dbReference>
<feature type="domain" description="Response regulatory" evidence="2">
    <location>
        <begin position="9"/>
        <end position="125"/>
    </location>
</feature>
<evidence type="ECO:0000313" key="4">
    <source>
        <dbReference type="EMBL" id="ADK82039.1"/>
    </source>
</evidence>
<dbReference type="PROSITE" id="PS50110">
    <property type="entry name" value="RESPONSE_REGULATORY"/>
    <property type="match status" value="1"/>
</dbReference>
<reference evidence="4 5" key="1">
    <citation type="journal article" date="2010" name="Stand. Genomic Sci.">
        <title>Complete genome sequence of Spirochaeta smaragdinae type strain (SEBR 4228).</title>
        <authorList>
            <person name="Mavromatis K."/>
            <person name="Yasawong M."/>
            <person name="Chertkov O."/>
            <person name="Lapidus A."/>
            <person name="Lucas S."/>
            <person name="Nolan M."/>
            <person name="Del Rio T.G."/>
            <person name="Tice H."/>
            <person name="Cheng J.F."/>
            <person name="Pitluck S."/>
            <person name="Liolios K."/>
            <person name="Ivanova N."/>
            <person name="Tapia R."/>
            <person name="Han C."/>
            <person name="Bruce D."/>
            <person name="Goodwin L."/>
            <person name="Pati A."/>
            <person name="Chen A."/>
            <person name="Palaniappan K."/>
            <person name="Land M."/>
            <person name="Hauser L."/>
            <person name="Chang Y.J."/>
            <person name="Jeffries C.D."/>
            <person name="Detter J.C."/>
            <person name="Rohde M."/>
            <person name="Brambilla E."/>
            <person name="Spring S."/>
            <person name="Goker M."/>
            <person name="Sikorski J."/>
            <person name="Woyke T."/>
            <person name="Bristow J."/>
            <person name="Eisen J.A."/>
            <person name="Markowitz V."/>
            <person name="Hugenholtz P."/>
            <person name="Klenk H.P."/>
            <person name="Kyrpides N.C."/>
        </authorList>
    </citation>
    <scope>NUCLEOTIDE SEQUENCE [LARGE SCALE GENOMIC DNA]</scope>
    <source>
        <strain evidence="5">DSM 11293 / JCM 15392 / SEBR 4228</strain>
    </source>
</reference>
<keyword evidence="1" id="KW-0597">Phosphoprotein</keyword>
<dbReference type="InterPro" id="IPR001789">
    <property type="entry name" value="Sig_transdc_resp-reg_receiver"/>
</dbReference>
<feature type="domain" description="HD-GYP" evidence="3">
    <location>
        <begin position="315"/>
        <end position="513"/>
    </location>
</feature>
<organism evidence="4 5">
    <name type="scientific">Sediminispirochaeta smaragdinae (strain DSM 11293 / JCM 15392 / SEBR 4228)</name>
    <name type="common">Spirochaeta smaragdinae</name>
    <dbReference type="NCBI Taxonomy" id="573413"/>
    <lineage>
        <taxon>Bacteria</taxon>
        <taxon>Pseudomonadati</taxon>
        <taxon>Spirochaetota</taxon>
        <taxon>Spirochaetia</taxon>
        <taxon>Spirochaetales</taxon>
        <taxon>Spirochaetaceae</taxon>
        <taxon>Sediminispirochaeta</taxon>
    </lineage>
</organism>